<evidence type="ECO:0000313" key="2">
    <source>
        <dbReference type="Proteomes" id="UP000243217"/>
    </source>
</evidence>
<organism evidence="1 2">
    <name type="scientific">Thraustotheca clavata</name>
    <dbReference type="NCBI Taxonomy" id="74557"/>
    <lineage>
        <taxon>Eukaryota</taxon>
        <taxon>Sar</taxon>
        <taxon>Stramenopiles</taxon>
        <taxon>Oomycota</taxon>
        <taxon>Saprolegniomycetes</taxon>
        <taxon>Saprolegniales</taxon>
        <taxon>Achlyaceae</taxon>
        <taxon>Thraustotheca</taxon>
    </lineage>
</organism>
<evidence type="ECO:0000313" key="1">
    <source>
        <dbReference type="EMBL" id="OQR99980.1"/>
    </source>
</evidence>
<accession>A0A1V9ZQD3</accession>
<dbReference type="EMBL" id="JNBS01001771">
    <property type="protein sequence ID" value="OQR99980.1"/>
    <property type="molecule type" value="Genomic_DNA"/>
</dbReference>
<comment type="caution">
    <text evidence="1">The sequence shown here is derived from an EMBL/GenBank/DDBJ whole genome shotgun (WGS) entry which is preliminary data.</text>
</comment>
<sequence>METHSETSLKVILQPNIFCFQEAIPELNDYLSSIKINKNHPGFLFSWNRNNLNLFHQATHAVDPNNLWGFEELGCGRCGCVLLASNNLSQYGGIGCRLRDIESNLFIQTVAQANHLPGQCLAKTYSLIKKNAQSAVPNNLHLATKYAYKDSAS</sequence>
<dbReference type="Proteomes" id="UP000243217">
    <property type="component" value="Unassembled WGS sequence"/>
</dbReference>
<gene>
    <name evidence="1" type="ORF">THRCLA_21778</name>
</gene>
<name>A0A1V9ZQD3_9STRA</name>
<reference evidence="1 2" key="1">
    <citation type="journal article" date="2014" name="Genome Biol. Evol.">
        <title>The secreted proteins of Achlya hypogyna and Thraustotheca clavata identify the ancestral oomycete secretome and reveal gene acquisitions by horizontal gene transfer.</title>
        <authorList>
            <person name="Misner I."/>
            <person name="Blouin N."/>
            <person name="Leonard G."/>
            <person name="Richards T.A."/>
            <person name="Lane C.E."/>
        </authorList>
    </citation>
    <scope>NUCLEOTIDE SEQUENCE [LARGE SCALE GENOMIC DNA]</scope>
    <source>
        <strain evidence="1 2">ATCC 34112</strain>
    </source>
</reference>
<dbReference type="AlphaFoldDB" id="A0A1V9ZQD3"/>
<proteinExistence type="predicted"/>
<keyword evidence="2" id="KW-1185">Reference proteome</keyword>
<protein>
    <submittedName>
        <fullName evidence="1">Uncharacterized protein</fullName>
    </submittedName>
</protein>